<dbReference type="AlphaFoldDB" id="A0AAF3J9Z3"/>
<keyword evidence="4" id="KW-1185">Reference proteome</keyword>
<keyword evidence="1" id="KW-1015">Disulfide bond</keyword>
<dbReference type="PANTHER" id="PTHR24256">
    <property type="entry name" value="TRYPTASE-RELATED"/>
    <property type="match status" value="1"/>
</dbReference>
<accession>A0AAF3J9Z3</accession>
<dbReference type="Gene3D" id="2.40.10.10">
    <property type="entry name" value="Trypsin-like serine proteases"/>
    <property type="match status" value="1"/>
</dbReference>
<proteinExistence type="inferred from homology"/>
<name>A0AAF3J9Z3_9BILA</name>
<dbReference type="InterPro" id="IPR009003">
    <property type="entry name" value="Peptidase_S1_PA"/>
</dbReference>
<dbReference type="Pfam" id="PF00089">
    <property type="entry name" value="Trypsin"/>
    <property type="match status" value="1"/>
</dbReference>
<organism evidence="4 5">
    <name type="scientific">Mesorhabditis belari</name>
    <dbReference type="NCBI Taxonomy" id="2138241"/>
    <lineage>
        <taxon>Eukaryota</taxon>
        <taxon>Metazoa</taxon>
        <taxon>Ecdysozoa</taxon>
        <taxon>Nematoda</taxon>
        <taxon>Chromadorea</taxon>
        <taxon>Rhabditida</taxon>
        <taxon>Rhabditina</taxon>
        <taxon>Rhabditomorpha</taxon>
        <taxon>Rhabditoidea</taxon>
        <taxon>Rhabditidae</taxon>
        <taxon>Mesorhabditinae</taxon>
        <taxon>Mesorhabditis</taxon>
    </lineage>
</organism>
<evidence type="ECO:0000256" key="1">
    <source>
        <dbReference type="ARBA" id="ARBA00023157"/>
    </source>
</evidence>
<reference evidence="5" key="1">
    <citation type="submission" date="2024-02" db="UniProtKB">
        <authorList>
            <consortium name="WormBaseParasite"/>
        </authorList>
    </citation>
    <scope>IDENTIFICATION</scope>
</reference>
<evidence type="ECO:0000313" key="4">
    <source>
        <dbReference type="Proteomes" id="UP000887575"/>
    </source>
</evidence>
<dbReference type="PROSITE" id="PS50240">
    <property type="entry name" value="TRYPSIN_DOM"/>
    <property type="match status" value="1"/>
</dbReference>
<dbReference type="InterPro" id="IPR043504">
    <property type="entry name" value="Peptidase_S1_PA_chymotrypsin"/>
</dbReference>
<dbReference type="GO" id="GO:0006508">
    <property type="term" value="P:proteolysis"/>
    <property type="evidence" value="ECO:0007669"/>
    <property type="project" value="InterPro"/>
</dbReference>
<evidence type="ECO:0000259" key="3">
    <source>
        <dbReference type="PROSITE" id="PS50240"/>
    </source>
</evidence>
<evidence type="ECO:0000256" key="2">
    <source>
        <dbReference type="ARBA" id="ARBA00024195"/>
    </source>
</evidence>
<sequence>MIAYNKELYRANYVHISPSYNPREQWYRIAKHDWALLQLERKIPLNDLNCQSKIRPVPSIWTNETDGMAKKKCFLIGFGQTEDPSYTIWPPMQKVAEIISMKGDPTFNTVLIESTHRNAAACQGDSGAPVVCRINDKWYAIGLLIGGTFHSTHHKTHVETCLNIKRNAFVPFETLFSDFGVNGRTTPLMSALKYLRRFDDVLRFQKCH</sequence>
<dbReference type="WBParaSite" id="MBELARI_LOCUS5613">
    <property type="protein sequence ID" value="MBELARI_LOCUS5613"/>
    <property type="gene ID" value="MBELARI_LOCUS5613"/>
</dbReference>
<dbReference type="GO" id="GO:0004252">
    <property type="term" value="F:serine-type endopeptidase activity"/>
    <property type="evidence" value="ECO:0007669"/>
    <property type="project" value="InterPro"/>
</dbReference>
<dbReference type="Proteomes" id="UP000887575">
    <property type="component" value="Unassembled WGS sequence"/>
</dbReference>
<evidence type="ECO:0000313" key="5">
    <source>
        <dbReference type="WBParaSite" id="MBELARI_LOCUS5613"/>
    </source>
</evidence>
<feature type="domain" description="Peptidase S1" evidence="3">
    <location>
        <begin position="1"/>
        <end position="203"/>
    </location>
</feature>
<dbReference type="InterPro" id="IPR051487">
    <property type="entry name" value="Ser/Thr_Proteases_Immune/Dev"/>
</dbReference>
<dbReference type="InterPro" id="IPR001254">
    <property type="entry name" value="Trypsin_dom"/>
</dbReference>
<protein>
    <submittedName>
        <fullName evidence="5">Peptidase S1 domain-containing protein</fullName>
    </submittedName>
</protein>
<dbReference type="SUPFAM" id="SSF50494">
    <property type="entry name" value="Trypsin-like serine proteases"/>
    <property type="match status" value="1"/>
</dbReference>
<comment type="similarity">
    <text evidence="2">Belongs to the peptidase S1 family. CLIP subfamily.</text>
</comment>